<protein>
    <submittedName>
        <fullName evidence="9">DUF421 domain-containing protein</fullName>
    </submittedName>
</protein>
<dbReference type="InterPro" id="IPR007353">
    <property type="entry name" value="DUF421"/>
</dbReference>
<sequence length="230" mass="26459">MNEIFEWERVLMNDLPIIFLLEVIFRCLVMFIVVLFSLKLTGKRGIKQLSIFELVIIITLGSAAGDPMFYEDVGLLPAITVFICVLAFYRTVTWALKFKKFEHWIEGKPAYLIVDGEFVIERMKKEDIAVDEFYAELRMEHIDHLGQVKLAILEVSGDISVFFYKNEDVKYGLPILPQEVRNPVKEITKKGLFACVSCGKVHELDIATEAVCSKCGKKKWLEARNNFRVV</sequence>
<evidence type="ECO:0000256" key="3">
    <source>
        <dbReference type="ARBA" id="ARBA00022475"/>
    </source>
</evidence>
<evidence type="ECO:0000313" key="10">
    <source>
        <dbReference type="Proteomes" id="UP000323653"/>
    </source>
</evidence>
<dbReference type="AlphaFoldDB" id="A0A5C0VJ90"/>
<keyword evidence="3" id="KW-1003">Cell membrane</keyword>
<dbReference type="Proteomes" id="UP000323653">
    <property type="component" value="Chromosome"/>
</dbReference>
<dbReference type="PANTHER" id="PTHR34582">
    <property type="entry name" value="UPF0702 TRANSMEMBRANE PROTEIN YCAP"/>
    <property type="match status" value="1"/>
</dbReference>
<comment type="subcellular location">
    <subcellularLocation>
        <location evidence="1">Cell membrane</location>
        <topology evidence="1">Multi-pass membrane protein</topology>
    </subcellularLocation>
</comment>
<gene>
    <name evidence="9" type="ORF">FYC62_09440</name>
</gene>
<dbReference type="RefSeq" id="WP_039449207.1">
    <property type="nucleotide sequence ID" value="NZ_CP043329.1"/>
</dbReference>
<feature type="transmembrane region" description="Helical" evidence="7">
    <location>
        <begin position="15"/>
        <end position="38"/>
    </location>
</feature>
<dbReference type="GO" id="GO:0005886">
    <property type="term" value="C:plasma membrane"/>
    <property type="evidence" value="ECO:0007669"/>
    <property type="project" value="UniProtKB-SubCell"/>
</dbReference>
<keyword evidence="5 7" id="KW-1133">Transmembrane helix</keyword>
<feature type="transmembrane region" description="Helical" evidence="7">
    <location>
        <begin position="75"/>
        <end position="96"/>
    </location>
</feature>
<reference evidence="9 10" key="1">
    <citation type="submission" date="2019-08" db="EMBL/GenBank/DDBJ databases">
        <title>Pedobacter sp. nov., isolated from Han river, South Korea.</title>
        <authorList>
            <person name="Lee D.-H."/>
            <person name="Kim Y.-S."/>
            <person name="Hwang E.-M."/>
            <person name="Le Tran T.C."/>
            <person name="Cha C.-J."/>
        </authorList>
    </citation>
    <scope>NUCLEOTIDE SEQUENCE [LARGE SCALE GENOMIC DNA]</scope>
    <source>
        <strain evidence="9 10">CJ43</strain>
    </source>
</reference>
<feature type="domain" description="YetF C-terminal" evidence="8">
    <location>
        <begin position="97"/>
        <end position="171"/>
    </location>
</feature>
<dbReference type="PANTHER" id="PTHR34582:SF6">
    <property type="entry name" value="UPF0702 TRANSMEMBRANE PROTEIN YCAP"/>
    <property type="match status" value="1"/>
</dbReference>
<dbReference type="EMBL" id="CP043329">
    <property type="protein sequence ID" value="QEK51843.1"/>
    <property type="molecule type" value="Genomic_DNA"/>
</dbReference>
<dbReference type="Gene3D" id="3.30.240.20">
    <property type="entry name" value="bsu07140 like domains"/>
    <property type="match status" value="1"/>
</dbReference>
<dbReference type="Pfam" id="PF04239">
    <property type="entry name" value="DUF421"/>
    <property type="match status" value="1"/>
</dbReference>
<evidence type="ECO:0000256" key="6">
    <source>
        <dbReference type="ARBA" id="ARBA00023136"/>
    </source>
</evidence>
<keyword evidence="6 7" id="KW-0472">Membrane</keyword>
<accession>A0A5C0VJ90</accession>
<organism evidence="9 10">
    <name type="scientific">Pedobacter aquae</name>
    <dbReference type="NCBI Taxonomy" id="2605747"/>
    <lineage>
        <taxon>Bacteria</taxon>
        <taxon>Pseudomonadati</taxon>
        <taxon>Bacteroidota</taxon>
        <taxon>Sphingobacteriia</taxon>
        <taxon>Sphingobacteriales</taxon>
        <taxon>Sphingobacteriaceae</taxon>
        <taxon>Pedobacter</taxon>
    </lineage>
</organism>
<keyword evidence="10" id="KW-1185">Reference proteome</keyword>
<name>A0A5C0VJ90_9SPHI</name>
<proteinExistence type="inferred from homology"/>
<evidence type="ECO:0000256" key="4">
    <source>
        <dbReference type="ARBA" id="ARBA00022692"/>
    </source>
</evidence>
<evidence type="ECO:0000259" key="8">
    <source>
        <dbReference type="Pfam" id="PF04239"/>
    </source>
</evidence>
<feature type="transmembrane region" description="Helical" evidence="7">
    <location>
        <begin position="50"/>
        <end position="69"/>
    </location>
</feature>
<evidence type="ECO:0000256" key="7">
    <source>
        <dbReference type="SAM" id="Phobius"/>
    </source>
</evidence>
<evidence type="ECO:0000256" key="2">
    <source>
        <dbReference type="ARBA" id="ARBA00006448"/>
    </source>
</evidence>
<keyword evidence="4 7" id="KW-0812">Transmembrane</keyword>
<dbReference type="KEGG" id="pej:FYC62_09440"/>
<dbReference type="InterPro" id="IPR023090">
    <property type="entry name" value="UPF0702_alpha/beta_dom_sf"/>
</dbReference>
<evidence type="ECO:0000313" key="9">
    <source>
        <dbReference type="EMBL" id="QEK51843.1"/>
    </source>
</evidence>
<evidence type="ECO:0000256" key="1">
    <source>
        <dbReference type="ARBA" id="ARBA00004651"/>
    </source>
</evidence>
<evidence type="ECO:0000256" key="5">
    <source>
        <dbReference type="ARBA" id="ARBA00022989"/>
    </source>
</evidence>
<comment type="similarity">
    <text evidence="2">Belongs to the UPF0702 family.</text>
</comment>